<dbReference type="EMBL" id="JACRTF010000001">
    <property type="protein sequence ID" value="MBC8594890.1"/>
    <property type="molecule type" value="Genomic_DNA"/>
</dbReference>
<feature type="chain" id="PRO_5038776449" evidence="1">
    <location>
        <begin position="21"/>
        <end position="755"/>
    </location>
</feature>
<accession>A0A926F6I2</accession>
<gene>
    <name evidence="3" type="ORF">H8744_16895</name>
</gene>
<dbReference type="Proteomes" id="UP000651085">
    <property type="component" value="Unassembled WGS sequence"/>
</dbReference>
<evidence type="ECO:0000313" key="3">
    <source>
        <dbReference type="EMBL" id="MBC8594890.1"/>
    </source>
</evidence>
<evidence type="ECO:0000256" key="1">
    <source>
        <dbReference type="SAM" id="SignalP"/>
    </source>
</evidence>
<feature type="domain" description="DUF4842" evidence="2">
    <location>
        <begin position="537"/>
        <end position="741"/>
    </location>
</feature>
<keyword evidence="4" id="KW-1185">Reference proteome</keyword>
<dbReference type="Pfam" id="PF16130">
    <property type="entry name" value="DUF4842"/>
    <property type="match status" value="1"/>
</dbReference>
<evidence type="ECO:0000313" key="4">
    <source>
        <dbReference type="Proteomes" id="UP000651085"/>
    </source>
</evidence>
<feature type="signal peptide" evidence="1">
    <location>
        <begin position="1"/>
        <end position="20"/>
    </location>
</feature>
<keyword evidence="1" id="KW-0732">Signal</keyword>
<dbReference type="NCBIfam" id="TIGR04456">
    <property type="entry name" value="LruC_dom"/>
    <property type="match status" value="1"/>
</dbReference>
<evidence type="ECO:0000259" key="2">
    <source>
        <dbReference type="Pfam" id="PF16130"/>
    </source>
</evidence>
<name>A0A926F6I2_9BACT</name>
<proteinExistence type="predicted"/>
<protein>
    <submittedName>
        <fullName evidence="3">LruC domain-containing protein</fullName>
    </submittedName>
</protein>
<dbReference type="AlphaFoldDB" id="A0A926F6I2"/>
<comment type="caution">
    <text evidence="3">The sequence shown here is derived from an EMBL/GenBank/DDBJ whole genome shotgun (WGS) entry which is preliminary data.</text>
</comment>
<organism evidence="3 4">
    <name type="scientific">Jilunia laotingensis</name>
    <dbReference type="NCBI Taxonomy" id="2763675"/>
    <lineage>
        <taxon>Bacteria</taxon>
        <taxon>Pseudomonadati</taxon>
        <taxon>Bacteroidota</taxon>
        <taxon>Bacteroidia</taxon>
        <taxon>Bacteroidales</taxon>
        <taxon>Bacteroidaceae</taxon>
        <taxon>Jilunia</taxon>
    </lineage>
</organism>
<dbReference type="PROSITE" id="PS51257">
    <property type="entry name" value="PROKAR_LIPOPROTEIN"/>
    <property type="match status" value="1"/>
</dbReference>
<dbReference type="RefSeq" id="WP_262435977.1">
    <property type="nucleotide sequence ID" value="NZ_JACRTF010000001.1"/>
</dbReference>
<dbReference type="InterPro" id="IPR031025">
    <property type="entry name" value="LruC_dom"/>
</dbReference>
<dbReference type="InterPro" id="IPR032295">
    <property type="entry name" value="DUF4842"/>
</dbReference>
<sequence length="755" mass="84164">MKLKSSRLLAVSLCVGVAILSSCVDNEKNLFDAEQTKELYQNAFPVKDIDPDMDWKTTRNAQVSIGVNEDWGTDYKIQIFDANPLNKSGHAKLLAEGSANQETRFETTLDCPMALNSVYVLRTDTQNRHLLKYVSIDNNRIEATFGIQSAVAKASPASANGIETYTPEKSESEVIALAVNAPELTSSTVIKAGEIFKIRKGETFNHRIYTDGIWSGAKATVIIEGTWNPQENLQQIETGIDVYVTSSGKIIVPKDKELRPNGRSRLIVFAGGIIEGEDNSKIYFPTASNGEYNYNAGTIEVDEIHTDGSNGVFYNCGTMKMNKLNFQNIGARFINQGKLEIEKTSEHVTIENGCYLKVEAFNGHLKLGISCAALIEEYNPEKHWGRTLTMGKSSMLTITGNTELSGATFTGPSDAYSLIKIEEIESLESFKSSGNIYYEIKEIDENISTESWMSPFFDALKNSEGVIAKYGESPLIIPAGECTGEGNTPNTGGEDIETKPISYTYAFEDNYPLAGDYDFNDIVMNVSTEYDREESTNKIRKIRYNITLNAVGASKKLGAGLRLAGISKNAVEHVTFSGHTAMRETLVNSMFDNNNTENAGSEIVIPLFGDAHQVYGYGNDRKMLNTGQNKTNELYTLEVIITLTDKNQTEPLITKDNLDFFIAYTLGNQNKRTEIHLYEFRDYGATANGDIHQQNLDVAGQFTWAISVPDFKYPIEGIKITEAYPLFEKWAQNHTDNLEWYEYPTDKTDKKYIYE</sequence>
<reference evidence="3" key="1">
    <citation type="submission" date="2020-08" db="EMBL/GenBank/DDBJ databases">
        <title>Genome public.</title>
        <authorList>
            <person name="Liu C."/>
            <person name="Sun Q."/>
        </authorList>
    </citation>
    <scope>NUCLEOTIDE SEQUENCE</scope>
    <source>
        <strain evidence="3">N12</strain>
    </source>
</reference>